<dbReference type="InterPro" id="IPR025240">
    <property type="entry name" value="DUF4189"/>
</dbReference>
<reference evidence="4 5" key="1">
    <citation type="submission" date="2018-03" db="EMBL/GenBank/DDBJ databases">
        <authorList>
            <person name="Gully D."/>
        </authorList>
    </citation>
    <scope>NUCLEOTIDE SEQUENCE [LARGE SCALE GENOMIC DNA]</scope>
    <source>
        <strain evidence="4">ORS3257</strain>
    </source>
</reference>
<evidence type="ECO:0000256" key="1">
    <source>
        <dbReference type="SAM" id="MobiDB-lite"/>
    </source>
</evidence>
<evidence type="ECO:0000256" key="2">
    <source>
        <dbReference type="SAM" id="SignalP"/>
    </source>
</evidence>
<dbReference type="Proteomes" id="UP000246085">
    <property type="component" value="Chromosome BRAD3257"/>
</dbReference>
<gene>
    <name evidence="4" type="ORF">BRAD3257_2251</name>
</gene>
<dbReference type="EMBL" id="LS398110">
    <property type="protein sequence ID" value="SPP93328.1"/>
    <property type="molecule type" value="Genomic_DNA"/>
</dbReference>
<keyword evidence="2" id="KW-0732">Signal</keyword>
<dbReference type="RefSeq" id="WP_122401664.1">
    <property type="nucleotide sequence ID" value="NZ_LS398110.1"/>
</dbReference>
<sequence>MFTRSLLALGAMLAIVHPVHAGESIWDHNGSRLKWLSDGQRRSAVYFEPREGLSAAGIEVGTVLFEGYRRGSALSGKSYLHRKGCPPASFDVAATITDERSISLIGNAPVRAAGCDVGSATKPVTIQLDFNKEATDRLTNGNNTNISSLSSEPSSGDIPKPSASLEGKIATTKCGPDETLSGNDCVPNKRYGALALSSTSRLAYGMSWDRVTASQAQADSMDRCRSNSAGVACRVILATDACISLYWTSTGTGWGAVARSTAEEADRDAYAQCRSANQSCVKAGEFCNRTAH</sequence>
<feature type="compositionally biased region" description="Polar residues" evidence="1">
    <location>
        <begin position="137"/>
        <end position="154"/>
    </location>
</feature>
<feature type="signal peptide" evidence="2">
    <location>
        <begin position="1"/>
        <end position="21"/>
    </location>
</feature>
<protein>
    <recommendedName>
        <fullName evidence="3">DUF4189 domain-containing protein</fullName>
    </recommendedName>
</protein>
<dbReference type="AlphaFoldDB" id="A0A2U3PW48"/>
<accession>A0A2U3PW48</accession>
<feature type="region of interest" description="Disordered" evidence="1">
    <location>
        <begin position="137"/>
        <end position="163"/>
    </location>
</feature>
<evidence type="ECO:0000313" key="5">
    <source>
        <dbReference type="Proteomes" id="UP000246085"/>
    </source>
</evidence>
<organism evidence="4 5">
    <name type="scientific">Bradyrhizobium vignae</name>
    <dbReference type="NCBI Taxonomy" id="1549949"/>
    <lineage>
        <taxon>Bacteria</taxon>
        <taxon>Pseudomonadati</taxon>
        <taxon>Pseudomonadota</taxon>
        <taxon>Alphaproteobacteria</taxon>
        <taxon>Hyphomicrobiales</taxon>
        <taxon>Nitrobacteraceae</taxon>
        <taxon>Bradyrhizobium</taxon>
    </lineage>
</organism>
<name>A0A2U3PW48_9BRAD</name>
<proteinExistence type="predicted"/>
<feature type="chain" id="PRO_5015415786" description="DUF4189 domain-containing protein" evidence="2">
    <location>
        <begin position="22"/>
        <end position="292"/>
    </location>
</feature>
<evidence type="ECO:0000313" key="4">
    <source>
        <dbReference type="EMBL" id="SPP93328.1"/>
    </source>
</evidence>
<dbReference type="KEGG" id="bvz:BRAD3257_2251"/>
<evidence type="ECO:0000259" key="3">
    <source>
        <dbReference type="Pfam" id="PF13827"/>
    </source>
</evidence>
<feature type="domain" description="DUF4189" evidence="3">
    <location>
        <begin position="191"/>
        <end position="287"/>
    </location>
</feature>
<dbReference type="Pfam" id="PF13827">
    <property type="entry name" value="DUF4189"/>
    <property type="match status" value="1"/>
</dbReference>